<organism evidence="2 3">
    <name type="scientific">Sphingomonas naphthae</name>
    <dbReference type="NCBI Taxonomy" id="1813468"/>
    <lineage>
        <taxon>Bacteria</taxon>
        <taxon>Pseudomonadati</taxon>
        <taxon>Pseudomonadota</taxon>
        <taxon>Alphaproteobacteria</taxon>
        <taxon>Sphingomonadales</taxon>
        <taxon>Sphingomonadaceae</taxon>
        <taxon>Sphingomonas</taxon>
    </lineage>
</organism>
<dbReference type="Pfam" id="PF09722">
    <property type="entry name" value="Xre_MbcA_ParS_C"/>
    <property type="match status" value="1"/>
</dbReference>
<protein>
    <submittedName>
        <fullName evidence="2">DUF2384 domain-containing protein</fullName>
    </submittedName>
</protein>
<dbReference type="EMBL" id="CP117411">
    <property type="protein sequence ID" value="WCT72619.1"/>
    <property type="molecule type" value="Genomic_DNA"/>
</dbReference>
<dbReference type="RefSeq" id="WP_273686588.1">
    <property type="nucleotide sequence ID" value="NZ_CP117411.1"/>
</dbReference>
<evidence type="ECO:0000313" key="2">
    <source>
        <dbReference type="EMBL" id="WCT72619.1"/>
    </source>
</evidence>
<gene>
    <name evidence="2" type="ORF">PQ455_13380</name>
</gene>
<name>A0ABY7THJ4_9SPHN</name>
<feature type="domain" description="Antitoxin Xre/MbcA/ParS-like toxin-binding" evidence="1">
    <location>
        <begin position="70"/>
        <end position="100"/>
    </location>
</feature>
<proteinExistence type="predicted"/>
<accession>A0ABY7THJ4</accession>
<evidence type="ECO:0000259" key="1">
    <source>
        <dbReference type="Pfam" id="PF09722"/>
    </source>
</evidence>
<keyword evidence="3" id="KW-1185">Reference proteome</keyword>
<sequence length="118" mass="13135">MSAPPPGVATLDIEVVLDLWRTVAVDWELDPSEALALLGWRDRGGALFDHRDVRQAAYRLELIIEFAPVAADLLGSERAVRIWLRRPSEALSGATPIQHMSVAPDWIRFLIDNQVPLA</sequence>
<reference evidence="2 3" key="1">
    <citation type="submission" date="2023-02" db="EMBL/GenBank/DDBJ databases">
        <title>Genome sequence of Sphingomonas naphthae.</title>
        <authorList>
            <person name="Kim S."/>
            <person name="Heo J."/>
            <person name="Kwon S.-W."/>
        </authorList>
    </citation>
    <scope>NUCLEOTIDE SEQUENCE [LARGE SCALE GENOMIC DNA]</scope>
    <source>
        <strain evidence="2 3">KACC 18716</strain>
    </source>
</reference>
<dbReference type="Proteomes" id="UP001220395">
    <property type="component" value="Chromosome"/>
</dbReference>
<evidence type="ECO:0000313" key="3">
    <source>
        <dbReference type="Proteomes" id="UP001220395"/>
    </source>
</evidence>
<dbReference type="InterPro" id="IPR024467">
    <property type="entry name" value="Xre/MbcA/ParS-like_toxin-bd"/>
</dbReference>